<dbReference type="Gene3D" id="3.90.1200.10">
    <property type="match status" value="1"/>
</dbReference>
<dbReference type="InterPro" id="IPR011009">
    <property type="entry name" value="Kinase-like_dom_sf"/>
</dbReference>
<evidence type="ECO:0000313" key="3">
    <source>
        <dbReference type="Proteomes" id="UP000297910"/>
    </source>
</evidence>
<reference evidence="2 3" key="1">
    <citation type="submission" date="2017-12" db="EMBL/GenBank/DDBJ databases">
        <title>Comparative genomics of Botrytis spp.</title>
        <authorList>
            <person name="Valero-Jimenez C.A."/>
            <person name="Tapia P."/>
            <person name="Veloso J."/>
            <person name="Silva-Moreno E."/>
            <person name="Staats M."/>
            <person name="Valdes J.H."/>
            <person name="Van Kan J.A.L."/>
        </authorList>
    </citation>
    <scope>NUCLEOTIDE SEQUENCE [LARGE SCALE GENOMIC DNA]</scope>
    <source>
        <strain evidence="2 3">Bp0003</strain>
    </source>
</reference>
<keyword evidence="3" id="KW-1185">Reference proteome</keyword>
<comment type="caution">
    <text evidence="2">The sequence shown here is derived from an EMBL/GenBank/DDBJ whole genome shotgun (WGS) entry which is preliminary data.</text>
</comment>
<dbReference type="PANTHER" id="PTHR21310">
    <property type="entry name" value="AMINOGLYCOSIDE PHOSPHOTRANSFERASE-RELATED-RELATED"/>
    <property type="match status" value="1"/>
</dbReference>
<dbReference type="EMBL" id="PQXI01000002">
    <property type="protein sequence ID" value="TGO31097.1"/>
    <property type="molecule type" value="Genomic_DNA"/>
</dbReference>
<dbReference type="Proteomes" id="UP000297910">
    <property type="component" value="Unassembled WGS sequence"/>
</dbReference>
<dbReference type="InterPro" id="IPR051678">
    <property type="entry name" value="AGP_Transferase"/>
</dbReference>
<name>A0A4Z1GAP0_9HELO</name>
<dbReference type="SUPFAM" id="SSF56112">
    <property type="entry name" value="Protein kinase-like (PK-like)"/>
    <property type="match status" value="1"/>
</dbReference>
<accession>A0A4Z1GAP0</accession>
<evidence type="ECO:0000259" key="1">
    <source>
        <dbReference type="Pfam" id="PF01636"/>
    </source>
</evidence>
<evidence type="ECO:0000313" key="2">
    <source>
        <dbReference type="EMBL" id="TGO31097.1"/>
    </source>
</evidence>
<proteinExistence type="predicted"/>
<organism evidence="2 3">
    <name type="scientific">Botrytis paeoniae</name>
    <dbReference type="NCBI Taxonomy" id="278948"/>
    <lineage>
        <taxon>Eukaryota</taxon>
        <taxon>Fungi</taxon>
        <taxon>Dikarya</taxon>
        <taxon>Ascomycota</taxon>
        <taxon>Pezizomycotina</taxon>
        <taxon>Leotiomycetes</taxon>
        <taxon>Helotiales</taxon>
        <taxon>Sclerotiniaceae</taxon>
        <taxon>Botrytis</taxon>
    </lineage>
</organism>
<gene>
    <name evidence="2" type="ORF">BPAE_0002g01930</name>
</gene>
<dbReference type="PANTHER" id="PTHR21310:SF58">
    <property type="entry name" value="AMINOGLYCOSIDE PHOSPHOTRANSFERASE DOMAIN-CONTAINING PROTEIN"/>
    <property type="match status" value="1"/>
</dbReference>
<protein>
    <recommendedName>
        <fullName evidence="1">Aminoglycoside phosphotransferase domain-containing protein</fullName>
    </recommendedName>
</protein>
<sequence>MYLEHGPECHASYHAGEFNALKIVRSRTSIPAPDPIDLLVSPTESFLMVPRIEGVPAGHVIDDCSDEENKDSKSAITNAAGDPCLNYRIDSRPVGPFPTEKEFSESLQLGILPGLMHRTDHKIFFTHADLNMRNILVKDGKISGIVDWENSGWYTE</sequence>
<dbReference type="AlphaFoldDB" id="A0A4Z1GAP0"/>
<dbReference type="InterPro" id="IPR002575">
    <property type="entry name" value="Aminoglycoside_PTrfase"/>
</dbReference>
<feature type="domain" description="Aminoglycoside phosphotransferase" evidence="1">
    <location>
        <begin position="122"/>
        <end position="153"/>
    </location>
</feature>
<dbReference type="Pfam" id="PF01636">
    <property type="entry name" value="APH"/>
    <property type="match status" value="1"/>
</dbReference>